<dbReference type="Proteomes" id="UP001215598">
    <property type="component" value="Unassembled WGS sequence"/>
</dbReference>
<accession>A0AAD7GUY3</accession>
<evidence type="ECO:0000313" key="1">
    <source>
        <dbReference type="EMBL" id="KAJ7705722.1"/>
    </source>
</evidence>
<protein>
    <submittedName>
        <fullName evidence="1">Uncharacterized protein</fullName>
    </submittedName>
</protein>
<comment type="caution">
    <text evidence="1">The sequence shown here is derived from an EMBL/GenBank/DDBJ whole genome shotgun (WGS) entry which is preliminary data.</text>
</comment>
<proteinExistence type="predicted"/>
<keyword evidence="2" id="KW-1185">Reference proteome</keyword>
<sequence length="149" mass="16713">MANSSPPTPAPLVHDTPQPTLPVYTGWYTDPTIPSPWSTDWSNWEALTFFRESIDGTLIVDKIFREVYDVPGAIEPLAYMMGVSPDLHFLFLAAGRYYLYDSGDLYVSDEDSRSPQQFLADTLPPDVPMPLTQVARRPGTSLDFLPELD</sequence>
<dbReference type="AlphaFoldDB" id="A0AAD7GUY3"/>
<evidence type="ECO:0000313" key="2">
    <source>
        <dbReference type="Proteomes" id="UP001215598"/>
    </source>
</evidence>
<reference evidence="1" key="1">
    <citation type="submission" date="2023-03" db="EMBL/GenBank/DDBJ databases">
        <title>Massive genome expansion in bonnet fungi (Mycena s.s.) driven by repeated elements and novel gene families across ecological guilds.</title>
        <authorList>
            <consortium name="Lawrence Berkeley National Laboratory"/>
            <person name="Harder C.B."/>
            <person name="Miyauchi S."/>
            <person name="Viragh M."/>
            <person name="Kuo A."/>
            <person name="Thoen E."/>
            <person name="Andreopoulos B."/>
            <person name="Lu D."/>
            <person name="Skrede I."/>
            <person name="Drula E."/>
            <person name="Henrissat B."/>
            <person name="Morin E."/>
            <person name="Kohler A."/>
            <person name="Barry K."/>
            <person name="LaButti K."/>
            <person name="Morin E."/>
            <person name="Salamov A."/>
            <person name="Lipzen A."/>
            <person name="Mereny Z."/>
            <person name="Hegedus B."/>
            <person name="Baldrian P."/>
            <person name="Stursova M."/>
            <person name="Weitz H."/>
            <person name="Taylor A."/>
            <person name="Grigoriev I.V."/>
            <person name="Nagy L.G."/>
            <person name="Martin F."/>
            <person name="Kauserud H."/>
        </authorList>
    </citation>
    <scope>NUCLEOTIDE SEQUENCE</scope>
    <source>
        <strain evidence="1">CBHHK182m</strain>
    </source>
</reference>
<name>A0AAD7GUY3_9AGAR</name>
<gene>
    <name evidence="1" type="ORF">B0H16DRAFT_1826509</name>
</gene>
<dbReference type="EMBL" id="JARKIB010000468">
    <property type="protein sequence ID" value="KAJ7705722.1"/>
    <property type="molecule type" value="Genomic_DNA"/>
</dbReference>
<organism evidence="1 2">
    <name type="scientific">Mycena metata</name>
    <dbReference type="NCBI Taxonomy" id="1033252"/>
    <lineage>
        <taxon>Eukaryota</taxon>
        <taxon>Fungi</taxon>
        <taxon>Dikarya</taxon>
        <taxon>Basidiomycota</taxon>
        <taxon>Agaricomycotina</taxon>
        <taxon>Agaricomycetes</taxon>
        <taxon>Agaricomycetidae</taxon>
        <taxon>Agaricales</taxon>
        <taxon>Marasmiineae</taxon>
        <taxon>Mycenaceae</taxon>
        <taxon>Mycena</taxon>
    </lineage>
</organism>